<organism evidence="3 4">
    <name type="scientific">Haloterrigena salifodinae</name>
    <dbReference type="NCBI Taxonomy" id="2675099"/>
    <lineage>
        <taxon>Archaea</taxon>
        <taxon>Methanobacteriati</taxon>
        <taxon>Methanobacteriota</taxon>
        <taxon>Stenosarchaea group</taxon>
        <taxon>Halobacteria</taxon>
        <taxon>Halobacteriales</taxon>
        <taxon>Natrialbaceae</taxon>
        <taxon>Haloterrigena</taxon>
    </lineage>
</organism>
<dbReference type="GeneID" id="62876988"/>
<keyword evidence="4" id="KW-1185">Reference proteome</keyword>
<dbReference type="AlphaFoldDB" id="A0A8T8DYX3"/>
<feature type="domain" description="C2H2-type" evidence="2">
    <location>
        <begin position="33"/>
        <end position="54"/>
    </location>
</feature>
<dbReference type="PROSITE" id="PS00028">
    <property type="entry name" value="ZINC_FINGER_C2H2_1"/>
    <property type="match status" value="1"/>
</dbReference>
<evidence type="ECO:0000313" key="4">
    <source>
        <dbReference type="Proteomes" id="UP000637819"/>
    </source>
</evidence>
<feature type="transmembrane region" description="Helical" evidence="1">
    <location>
        <begin position="84"/>
        <end position="104"/>
    </location>
</feature>
<dbReference type="OrthoDB" id="293088at2157"/>
<accession>A0A8T8DYX3</accession>
<dbReference type="InterPro" id="IPR055833">
    <property type="entry name" value="DUF7410"/>
</dbReference>
<dbReference type="EMBL" id="CP069188">
    <property type="protein sequence ID" value="QRV14725.1"/>
    <property type="molecule type" value="Genomic_DNA"/>
</dbReference>
<evidence type="ECO:0000313" key="3">
    <source>
        <dbReference type="EMBL" id="QRV14725.1"/>
    </source>
</evidence>
<keyword evidence="1" id="KW-0812">Transmembrane</keyword>
<evidence type="ECO:0000259" key="2">
    <source>
        <dbReference type="PROSITE" id="PS00028"/>
    </source>
</evidence>
<keyword evidence="1" id="KW-0472">Membrane</keyword>
<name>A0A8T8DYX3_9EURY</name>
<evidence type="ECO:0000256" key="1">
    <source>
        <dbReference type="SAM" id="Phobius"/>
    </source>
</evidence>
<reference evidence="3 4" key="1">
    <citation type="submission" date="2021-01" db="EMBL/GenBank/DDBJ databases">
        <title>Genome Sequence and Methylation Pattern of Haloterrigena salifodinae BOL5-1, An Extremely Halophilic Archaeon from a Bolivian Salt Mine.</title>
        <authorList>
            <person name="DasSarma P."/>
            <person name="Anton B.P."/>
            <person name="DasSarma S.L."/>
            <person name="von Ehrenheim H.A.L."/>
            <person name="Martinez F.L."/>
            <person name="Guzman D."/>
            <person name="Roberts R.J."/>
            <person name="DasSarma S."/>
        </authorList>
    </citation>
    <scope>NUCLEOTIDE SEQUENCE [LARGE SCALE GENOMIC DNA]</scope>
    <source>
        <strain evidence="3 4">BOL5-1</strain>
    </source>
</reference>
<dbReference type="Pfam" id="PF24166">
    <property type="entry name" value="DUF7410"/>
    <property type="match status" value="1"/>
</dbReference>
<protein>
    <recommendedName>
        <fullName evidence="2">C2H2-type domain-containing protein</fullName>
    </recommendedName>
</protein>
<dbReference type="KEGG" id="hsal:JMJ58_17650"/>
<sequence>MTAGQLTDVDLHPEPVTEYEYDVPAGEEPETTCPYCGRPFRTQRYATYHLDVAHPNKLSDEERAAVEDVRDDEEYELFTFHVKAAVSVFLTYFLFTFIYALVWAG</sequence>
<proteinExistence type="predicted"/>
<keyword evidence="1" id="KW-1133">Transmembrane helix</keyword>
<gene>
    <name evidence="3" type="ORF">JMJ58_17650</name>
</gene>
<dbReference type="InterPro" id="IPR013087">
    <property type="entry name" value="Znf_C2H2_type"/>
</dbReference>
<dbReference type="Proteomes" id="UP000637819">
    <property type="component" value="Chromosome"/>
</dbReference>
<dbReference type="RefSeq" id="WP_204747434.1">
    <property type="nucleotide sequence ID" value="NZ_CP069188.1"/>
</dbReference>